<comment type="caution">
    <text evidence="3">The sequence shown here is derived from an EMBL/GenBank/DDBJ whole genome shotgun (WGS) entry which is preliminary data.</text>
</comment>
<dbReference type="Proteomes" id="UP000033500">
    <property type="component" value="Unassembled WGS sequence"/>
</dbReference>
<keyword evidence="1" id="KW-0175">Coiled coil</keyword>
<proteinExistence type="predicted"/>
<evidence type="ECO:0000313" key="4">
    <source>
        <dbReference type="Proteomes" id="UP000033500"/>
    </source>
</evidence>
<keyword evidence="2" id="KW-1133">Transmembrane helix</keyword>
<organism evidence="3 4">
    <name type="scientific">Pseudomonas fluorescens</name>
    <dbReference type="NCBI Taxonomy" id="294"/>
    <lineage>
        <taxon>Bacteria</taxon>
        <taxon>Pseudomonadati</taxon>
        <taxon>Pseudomonadota</taxon>
        <taxon>Gammaproteobacteria</taxon>
        <taxon>Pseudomonadales</taxon>
        <taxon>Pseudomonadaceae</taxon>
        <taxon>Pseudomonas</taxon>
    </lineage>
</organism>
<keyword evidence="2" id="KW-0472">Membrane</keyword>
<dbReference type="RefSeq" id="WP_046046060.1">
    <property type="nucleotide sequence ID" value="NZ_LACD01000007.1"/>
</dbReference>
<feature type="coiled-coil region" evidence="1">
    <location>
        <begin position="53"/>
        <end position="80"/>
    </location>
</feature>
<feature type="transmembrane region" description="Helical" evidence="2">
    <location>
        <begin position="6"/>
        <end position="27"/>
    </location>
</feature>
<dbReference type="AlphaFoldDB" id="A0A0F4TNJ0"/>
<dbReference type="PATRIC" id="fig|294.131.peg.5847"/>
<accession>A0A0F4TNJ0</accession>
<gene>
    <name evidence="3" type="ORF">VC34_08145</name>
</gene>
<sequence>MATADAVTTGALLVMVVIALVLLIQYLKLQNILQIILDCKTATRWAKIWEMENKELRSALRAEKEHVEQLRRKLELLQALIPVH</sequence>
<reference evidence="3 4" key="1">
    <citation type="submission" date="2015-03" db="EMBL/GenBank/DDBJ databases">
        <title>Comparative genomics of Pseudomonas insights into diversity of traits involved in vanlence and defense.</title>
        <authorList>
            <person name="Qin Y."/>
        </authorList>
    </citation>
    <scope>NUCLEOTIDE SEQUENCE [LARGE SCALE GENOMIC DNA]</scope>
    <source>
        <strain evidence="3 4">C3</strain>
    </source>
</reference>
<keyword evidence="2" id="KW-0812">Transmembrane</keyword>
<evidence type="ECO:0000256" key="1">
    <source>
        <dbReference type="SAM" id="Coils"/>
    </source>
</evidence>
<name>A0A0F4TNJ0_PSEFL</name>
<evidence type="ECO:0000313" key="3">
    <source>
        <dbReference type="EMBL" id="KJZ46001.1"/>
    </source>
</evidence>
<dbReference type="EMBL" id="LACD01000007">
    <property type="protein sequence ID" value="KJZ46001.1"/>
    <property type="molecule type" value="Genomic_DNA"/>
</dbReference>
<protein>
    <submittedName>
        <fullName evidence="3">Uncharacterized protein</fullName>
    </submittedName>
</protein>
<evidence type="ECO:0000256" key="2">
    <source>
        <dbReference type="SAM" id="Phobius"/>
    </source>
</evidence>